<name>A0A1S8LP80_9CLOT</name>
<feature type="domain" description="Thioredoxin" evidence="1">
    <location>
        <begin position="18"/>
        <end position="95"/>
    </location>
</feature>
<dbReference type="AlphaFoldDB" id="A0A1S8LP80"/>
<dbReference type="STRING" id="84029.CROST_02120"/>
<keyword evidence="3" id="KW-1185">Reference proteome</keyword>
<reference evidence="2 3" key="1">
    <citation type="submission" date="2022-04" db="EMBL/GenBank/DDBJ databases">
        <title>Genome sequence of C. roseum typestrain.</title>
        <authorList>
            <person name="Poehlein A."/>
            <person name="Schoch T."/>
            <person name="Duerre P."/>
            <person name="Daniel R."/>
        </authorList>
    </citation>
    <scope>NUCLEOTIDE SEQUENCE [LARGE SCALE GENOMIC DNA]</scope>
    <source>
        <strain evidence="2 3">DSM 7320</strain>
    </source>
</reference>
<protein>
    <recommendedName>
        <fullName evidence="1">Thioredoxin domain-containing protein</fullName>
    </recommendedName>
</protein>
<evidence type="ECO:0000259" key="1">
    <source>
        <dbReference type="Pfam" id="PF00085"/>
    </source>
</evidence>
<dbReference type="InterPro" id="IPR013766">
    <property type="entry name" value="Thioredoxin_domain"/>
</dbReference>
<dbReference type="SUPFAM" id="SSF52833">
    <property type="entry name" value="Thioredoxin-like"/>
    <property type="match status" value="1"/>
</dbReference>
<dbReference type="Gene3D" id="3.40.30.10">
    <property type="entry name" value="Glutaredoxin"/>
    <property type="match status" value="1"/>
</dbReference>
<dbReference type="Proteomes" id="UP000190951">
    <property type="component" value="Chromosome"/>
</dbReference>
<dbReference type="InterPro" id="IPR036249">
    <property type="entry name" value="Thioredoxin-like_sf"/>
</dbReference>
<evidence type="ECO:0000313" key="3">
    <source>
        <dbReference type="Proteomes" id="UP000190951"/>
    </source>
</evidence>
<sequence length="114" mass="13347">MTNEVRQVMDKLESIKEIKNYIQSNELVLIYFKTEDNGICRELDSLIESVSEKYNKMSSAKVDTGNLPAIPNDFKMFTVPEIVVFMKGTVVVEQSRYINFREIEEVLSNYYKYI</sequence>
<dbReference type="CDD" id="cd02947">
    <property type="entry name" value="TRX_family"/>
    <property type="match status" value="1"/>
</dbReference>
<accession>A0A1S8LP80</accession>
<dbReference type="Pfam" id="PF00085">
    <property type="entry name" value="Thioredoxin"/>
    <property type="match status" value="1"/>
</dbReference>
<dbReference type="KEGG" id="crw:CROST_013680"/>
<gene>
    <name evidence="2" type="ORF">CROST_013680</name>
</gene>
<organism evidence="2 3">
    <name type="scientific">Clostridium felsineum</name>
    <dbReference type="NCBI Taxonomy" id="36839"/>
    <lineage>
        <taxon>Bacteria</taxon>
        <taxon>Bacillati</taxon>
        <taxon>Bacillota</taxon>
        <taxon>Clostridia</taxon>
        <taxon>Eubacteriales</taxon>
        <taxon>Clostridiaceae</taxon>
        <taxon>Clostridium</taxon>
    </lineage>
</organism>
<dbReference type="EMBL" id="CP096983">
    <property type="protein sequence ID" value="URZ10658.1"/>
    <property type="molecule type" value="Genomic_DNA"/>
</dbReference>
<evidence type="ECO:0000313" key="2">
    <source>
        <dbReference type="EMBL" id="URZ10658.1"/>
    </source>
</evidence>
<proteinExistence type="predicted"/>